<evidence type="ECO:0000256" key="1">
    <source>
        <dbReference type="SAM" id="Phobius"/>
    </source>
</evidence>
<keyword evidence="3" id="KW-1185">Reference proteome</keyword>
<dbReference type="AlphaFoldDB" id="A0A0N9VEJ2"/>
<dbReference type="OrthoDB" id="6713169at2"/>
<keyword evidence="1" id="KW-1133">Transmembrane helix</keyword>
<dbReference type="Pfam" id="PF16082">
    <property type="entry name" value="Phage_holin_2_4"/>
    <property type="match status" value="1"/>
</dbReference>
<name>A0A0N9VEJ2_9GAMM</name>
<feature type="transmembrane region" description="Helical" evidence="1">
    <location>
        <begin position="38"/>
        <end position="57"/>
    </location>
</feature>
<accession>A0A0N9VEJ2</accession>
<keyword evidence="1" id="KW-0812">Transmembrane</keyword>
<protein>
    <recommendedName>
        <fullName evidence="4">Holin</fullName>
    </recommendedName>
</protein>
<evidence type="ECO:0000313" key="3">
    <source>
        <dbReference type="Proteomes" id="UP000064939"/>
    </source>
</evidence>
<keyword evidence="1" id="KW-0472">Membrane</keyword>
<gene>
    <name evidence="2" type="ORF">AOY20_08730</name>
</gene>
<evidence type="ECO:0000313" key="2">
    <source>
        <dbReference type="EMBL" id="ALH95602.1"/>
    </source>
</evidence>
<dbReference type="Proteomes" id="UP000064939">
    <property type="component" value="Chromosome"/>
</dbReference>
<dbReference type="EMBL" id="CP012808">
    <property type="protein sequence ID" value="ALH95602.1"/>
    <property type="molecule type" value="Genomic_DNA"/>
</dbReference>
<dbReference type="STRING" id="1324350.AOY20_08730"/>
<evidence type="ECO:0008006" key="4">
    <source>
        <dbReference type="Google" id="ProtNLM"/>
    </source>
</evidence>
<organism evidence="2 3">
    <name type="scientific">Acinetobacter equi</name>
    <dbReference type="NCBI Taxonomy" id="1324350"/>
    <lineage>
        <taxon>Bacteria</taxon>
        <taxon>Pseudomonadati</taxon>
        <taxon>Pseudomonadota</taxon>
        <taxon>Gammaproteobacteria</taxon>
        <taxon>Moraxellales</taxon>
        <taxon>Moraxellaceae</taxon>
        <taxon>Acinetobacter</taxon>
    </lineage>
</organism>
<sequence>MSEKVHLFAETSAAAIGSKASFGGGAASFVAFFAGINWIGWLSLGIAILGLIINAYFSCQRNHREKEIHRLKVKQLKDQCDAKQD</sequence>
<proteinExistence type="predicted"/>
<dbReference type="KEGG" id="aei:AOY20_08730"/>
<dbReference type="InterPro" id="IPR032124">
    <property type="entry name" value="Phage_F116_holin"/>
</dbReference>
<dbReference type="RefSeq" id="WP_054581493.1">
    <property type="nucleotide sequence ID" value="NZ_CP012808.1"/>
</dbReference>
<reference evidence="2 3" key="1">
    <citation type="journal article" date="2015" name="Int. J. Syst. Evol. Microbiol.">
        <title>Acinetobacter equi sp. nov. isolated from horse faeces.</title>
        <authorList>
            <person name="Poppel M.T."/>
            <person name="Skiebe E."/>
            <person name="Laue M."/>
            <person name="Bergmann H."/>
            <person name="Ebersberger I."/>
            <person name="Garn T."/>
            <person name="Fruth A."/>
            <person name="Baumgardt S."/>
            <person name="Busse H.J."/>
            <person name="Wilharm G."/>
        </authorList>
    </citation>
    <scope>NUCLEOTIDE SEQUENCE [LARGE SCALE GENOMIC DNA]</scope>
    <source>
        <strain evidence="2 3">114</strain>
    </source>
</reference>